<dbReference type="PANTHER" id="PTHR47529:SF1">
    <property type="entry name" value="PERIPLASMIC CHAPERONE PPID"/>
    <property type="match status" value="1"/>
</dbReference>
<evidence type="ECO:0000256" key="8">
    <source>
        <dbReference type="ARBA" id="ARBA00038408"/>
    </source>
</evidence>
<keyword evidence="11" id="KW-0697">Rotamase</keyword>
<dbReference type="InterPro" id="IPR046357">
    <property type="entry name" value="PPIase_dom_sf"/>
</dbReference>
<dbReference type="SUPFAM" id="SSF54534">
    <property type="entry name" value="FKBP-like"/>
    <property type="match status" value="1"/>
</dbReference>
<keyword evidence="4 12" id="KW-0812">Transmembrane</keyword>
<evidence type="ECO:0000256" key="12">
    <source>
        <dbReference type="SAM" id="Phobius"/>
    </source>
</evidence>
<comment type="similarity">
    <text evidence="8">Belongs to the PpiD chaperone family.</text>
</comment>
<dbReference type="PROSITE" id="PS50198">
    <property type="entry name" value="PPIC_PPIASE_2"/>
    <property type="match status" value="1"/>
</dbReference>
<evidence type="ECO:0000256" key="11">
    <source>
        <dbReference type="PROSITE-ProRule" id="PRU00278"/>
    </source>
</evidence>
<keyword evidence="5 12" id="KW-1133">Transmembrane helix</keyword>
<dbReference type="Pfam" id="PF13624">
    <property type="entry name" value="SurA_N_3"/>
    <property type="match status" value="1"/>
</dbReference>
<evidence type="ECO:0000256" key="10">
    <source>
        <dbReference type="ARBA" id="ARBA00042775"/>
    </source>
</evidence>
<dbReference type="KEGG" id="iod:EJO50_08650"/>
<dbReference type="InterPro" id="IPR027304">
    <property type="entry name" value="Trigger_fact/SurA_dom_sf"/>
</dbReference>
<sequence length="639" mass="70032">MFGFCLPEEDRQASIWHYMPRITRGVACLMFSFVEKNKIAVQVVLGLVSLGLVVGVGLTGYSAMEDGESYLAKVGKIKITPHELAQAIGNRAVPDEMRPMVLEQLVRKQLLLEQAGLLHLNVSDDQVRNAIAAIPDFQENGKFSAQRYKDLLAAQQMAPLDFQKRVRDDIASSYLLAGFSSGIQSAAVTQHMAALLGEKRDVAMLQILPAAFLSQVTVSDAEIKKYYDAHASEFKLPEMARLEYVVFSQQELAKSISVNSADVKKYFEAHQAELAGEERKASHILITLAKDAKPEARKAAQLKAEAILLELKANPARFAEIAKKESQDPGSAANGGDLGFFARGAMVKPFDEAAFKLKKGEISGVVTSDFGLHIIRVDDVRSKTFADVQPAVEQKLKLEKVSLAFQSQAEKFNELIYQQADSLKPAAEAFKLSVQQSDWLTRVGAKEELLNNEKLREAVFSDDVLKKKHNSEAIEVASGTLVSARVIESKPAQAQKLEVVREGIIAKLKQEKALKLAVEEGSKKLAELKKGGADTLPWAAAQSMARMGQSAVAEEQVKEIFRTAADKFPAYAGAEIKGQGFALFKVLKSVPAPAMDDVMRRQLGDNMAQMYGQVEVGSYLQALKSQIKVDYKLKAIAAE</sequence>
<dbReference type="Gene3D" id="1.10.4030.10">
    <property type="entry name" value="Porin chaperone SurA, peptide-binding domain"/>
    <property type="match status" value="1"/>
</dbReference>
<dbReference type="Gene3D" id="3.10.50.40">
    <property type="match status" value="1"/>
</dbReference>
<evidence type="ECO:0000256" key="4">
    <source>
        <dbReference type="ARBA" id="ARBA00022692"/>
    </source>
</evidence>
<evidence type="ECO:0000259" key="13">
    <source>
        <dbReference type="PROSITE" id="PS50198"/>
    </source>
</evidence>
<evidence type="ECO:0000313" key="14">
    <source>
        <dbReference type="EMBL" id="AZN36560.1"/>
    </source>
</evidence>
<dbReference type="Pfam" id="PF13145">
    <property type="entry name" value="Rotamase_2"/>
    <property type="match status" value="1"/>
</dbReference>
<keyword evidence="11 14" id="KW-0413">Isomerase</keyword>
<evidence type="ECO:0000256" key="1">
    <source>
        <dbReference type="ARBA" id="ARBA00004382"/>
    </source>
</evidence>
<name>A0A3S8ZSS8_9NEIS</name>
<keyword evidence="6 12" id="KW-0472">Membrane</keyword>
<dbReference type="Proteomes" id="UP000282438">
    <property type="component" value="Chromosome"/>
</dbReference>
<dbReference type="GO" id="GO:0003755">
    <property type="term" value="F:peptidyl-prolyl cis-trans isomerase activity"/>
    <property type="evidence" value="ECO:0007669"/>
    <property type="project" value="UniProtKB-KW"/>
</dbReference>
<dbReference type="Gene3D" id="6.10.140.970">
    <property type="match status" value="1"/>
</dbReference>
<dbReference type="GO" id="GO:0005886">
    <property type="term" value="C:plasma membrane"/>
    <property type="evidence" value="ECO:0007669"/>
    <property type="project" value="UniProtKB-SubCell"/>
</dbReference>
<dbReference type="PANTHER" id="PTHR47529">
    <property type="entry name" value="PEPTIDYL-PROLYL CIS-TRANS ISOMERASE D"/>
    <property type="match status" value="1"/>
</dbReference>
<keyword evidence="15" id="KW-1185">Reference proteome</keyword>
<protein>
    <recommendedName>
        <fullName evidence="9">Periplasmic chaperone PpiD</fullName>
    </recommendedName>
    <alternativeName>
        <fullName evidence="10">Periplasmic folding chaperone</fullName>
    </alternativeName>
</protein>
<comment type="subcellular location">
    <subcellularLocation>
        <location evidence="1">Cell inner membrane</location>
        <topology evidence="1">Single-pass type II membrane protein</topology>
        <orientation evidence="1">Periplasmic side</orientation>
    </subcellularLocation>
</comment>
<feature type="transmembrane region" description="Helical" evidence="12">
    <location>
        <begin position="39"/>
        <end position="61"/>
    </location>
</feature>
<keyword evidence="2" id="KW-1003">Cell membrane</keyword>
<evidence type="ECO:0000256" key="3">
    <source>
        <dbReference type="ARBA" id="ARBA00022519"/>
    </source>
</evidence>
<evidence type="ECO:0000256" key="2">
    <source>
        <dbReference type="ARBA" id="ARBA00022475"/>
    </source>
</evidence>
<dbReference type="Pfam" id="PF13616">
    <property type="entry name" value="Rotamase_3"/>
    <property type="match status" value="1"/>
</dbReference>
<dbReference type="InterPro" id="IPR052029">
    <property type="entry name" value="PpiD_chaperone"/>
</dbReference>
<reference evidence="14 15" key="1">
    <citation type="submission" date="2018-12" db="EMBL/GenBank/DDBJ databases">
        <title>Complete genome sequence of Iodobacter sp. H11R3.</title>
        <authorList>
            <person name="Bae J.-W."/>
        </authorList>
    </citation>
    <scope>NUCLEOTIDE SEQUENCE [LARGE SCALE GENOMIC DNA]</scope>
    <source>
        <strain evidence="14 15">H11R3</strain>
    </source>
</reference>
<keyword evidence="7" id="KW-0143">Chaperone</keyword>
<organism evidence="14 15">
    <name type="scientific">Iodobacter ciconiae</name>
    <dbReference type="NCBI Taxonomy" id="2496266"/>
    <lineage>
        <taxon>Bacteria</taxon>
        <taxon>Pseudomonadati</taxon>
        <taxon>Pseudomonadota</taxon>
        <taxon>Betaproteobacteria</taxon>
        <taxon>Neisseriales</taxon>
        <taxon>Chitinibacteraceae</taxon>
        <taxon>Iodobacter</taxon>
    </lineage>
</organism>
<evidence type="ECO:0000313" key="15">
    <source>
        <dbReference type="Proteomes" id="UP000282438"/>
    </source>
</evidence>
<accession>A0A3S8ZSS8</accession>
<evidence type="ECO:0000256" key="6">
    <source>
        <dbReference type="ARBA" id="ARBA00023136"/>
    </source>
</evidence>
<evidence type="ECO:0000256" key="7">
    <source>
        <dbReference type="ARBA" id="ARBA00023186"/>
    </source>
</evidence>
<dbReference type="OrthoDB" id="9812372at2"/>
<dbReference type="InterPro" id="IPR000297">
    <property type="entry name" value="PPIase_PpiC"/>
</dbReference>
<evidence type="ECO:0000256" key="5">
    <source>
        <dbReference type="ARBA" id="ARBA00022989"/>
    </source>
</evidence>
<feature type="domain" description="PpiC" evidence="13">
    <location>
        <begin position="276"/>
        <end position="379"/>
    </location>
</feature>
<keyword evidence="3" id="KW-0997">Cell inner membrane</keyword>
<dbReference type="SUPFAM" id="SSF109998">
    <property type="entry name" value="Triger factor/SurA peptide-binding domain-like"/>
    <property type="match status" value="1"/>
</dbReference>
<evidence type="ECO:0000256" key="9">
    <source>
        <dbReference type="ARBA" id="ARBA00040743"/>
    </source>
</evidence>
<dbReference type="EMBL" id="CP034433">
    <property type="protein sequence ID" value="AZN36560.1"/>
    <property type="molecule type" value="Genomic_DNA"/>
</dbReference>
<proteinExistence type="inferred from homology"/>
<dbReference type="AlphaFoldDB" id="A0A3S8ZSS8"/>
<gene>
    <name evidence="14" type="ORF">EJO50_08650</name>
</gene>